<keyword evidence="2" id="KW-1185">Reference proteome</keyword>
<proteinExistence type="predicted"/>
<sequence length="51" mass="6147">MEKIFPPNLKREPRSSRDPEADLYAAFLDEILDSMRRLEKRKEESGRLQRK</sequence>
<organism evidence="1 2">
    <name type="scientific">Sulfitobacter brevis</name>
    <dbReference type="NCBI Taxonomy" id="74348"/>
    <lineage>
        <taxon>Bacteria</taxon>
        <taxon>Pseudomonadati</taxon>
        <taxon>Pseudomonadota</taxon>
        <taxon>Alphaproteobacteria</taxon>
        <taxon>Rhodobacterales</taxon>
        <taxon>Roseobacteraceae</taxon>
        <taxon>Sulfitobacter</taxon>
    </lineage>
</organism>
<name>A0A1I1XWE5_9RHOB</name>
<dbReference type="EMBL" id="FOMW01000005">
    <property type="protein sequence ID" value="SFE10213.1"/>
    <property type="molecule type" value="Genomic_DNA"/>
</dbReference>
<accession>A0A1I1XWE5</accession>
<reference evidence="1 2" key="1">
    <citation type="submission" date="2016-10" db="EMBL/GenBank/DDBJ databases">
        <authorList>
            <person name="de Groot N.N."/>
        </authorList>
    </citation>
    <scope>NUCLEOTIDE SEQUENCE [LARGE SCALE GENOMIC DNA]</scope>
    <source>
        <strain evidence="1 2">DSM 11443</strain>
    </source>
</reference>
<dbReference type="Proteomes" id="UP000198977">
    <property type="component" value="Unassembled WGS sequence"/>
</dbReference>
<evidence type="ECO:0000313" key="2">
    <source>
        <dbReference type="Proteomes" id="UP000198977"/>
    </source>
</evidence>
<dbReference type="AlphaFoldDB" id="A0A1I1XWE5"/>
<dbReference type="RefSeq" id="WP_177209444.1">
    <property type="nucleotide sequence ID" value="NZ_FOMW01000005.1"/>
</dbReference>
<evidence type="ECO:0000313" key="1">
    <source>
        <dbReference type="EMBL" id="SFE10213.1"/>
    </source>
</evidence>
<protein>
    <submittedName>
        <fullName evidence="1">Uncharacterized protein</fullName>
    </submittedName>
</protein>
<gene>
    <name evidence="1" type="ORF">SAMN04488523_1056</name>
</gene>